<feature type="transmembrane region" description="Helical" evidence="6">
    <location>
        <begin position="186"/>
        <end position="207"/>
    </location>
</feature>
<keyword evidence="3 6" id="KW-0812">Transmembrane</keyword>
<protein>
    <submittedName>
        <fullName evidence="7">Inner membrane protein yeeA</fullName>
    </submittedName>
</protein>
<dbReference type="InterPro" id="IPR006726">
    <property type="entry name" value="PHBA_efflux_AaeB/fusaric-R"/>
</dbReference>
<reference evidence="7 8" key="1">
    <citation type="submission" date="2012-11" db="EMBL/GenBank/DDBJ databases">
        <authorList>
            <person name="Linke B."/>
        </authorList>
    </citation>
    <scope>NUCLEOTIDE SEQUENCE [LARGE SCALE GENOMIC DNA]</scope>
    <source>
        <strain evidence="8">CFBP 1232</strain>
    </source>
</reference>
<reference evidence="7 8" key="2">
    <citation type="submission" date="2013-04" db="EMBL/GenBank/DDBJ databases">
        <title>Comparative genomics of 12 strains of Erwinia amylovora identifies a pan-genome with a large conserved core and provides insights into host specificity.</title>
        <authorList>
            <person name="Mann R.A."/>
            <person name="Smits T.H.M."/>
            <person name="Buehlmann A."/>
            <person name="Blom J."/>
            <person name="Goesmann A."/>
            <person name="Frey J.E."/>
            <person name="Plummer K.M."/>
            <person name="Beer S.V."/>
            <person name="Luck J."/>
            <person name="Duffy B."/>
            <person name="Rodoni B."/>
        </authorList>
    </citation>
    <scope>NUCLEOTIDE SEQUENCE [LARGE SCALE GENOMIC DNA]</scope>
    <source>
        <strain evidence="8">CFBP 1232</strain>
    </source>
</reference>
<dbReference type="Proteomes" id="UP000013111">
    <property type="component" value="Unassembled WGS sequence"/>
</dbReference>
<dbReference type="EMBL" id="CAPB01000023">
    <property type="protein sequence ID" value="CCO94203.1"/>
    <property type="molecule type" value="Genomic_DNA"/>
</dbReference>
<feature type="transmembrane region" description="Helical" evidence="6">
    <location>
        <begin position="91"/>
        <end position="108"/>
    </location>
</feature>
<evidence type="ECO:0000313" key="8">
    <source>
        <dbReference type="Proteomes" id="UP000013111"/>
    </source>
</evidence>
<name>A0A831A2F0_ERWAM</name>
<keyword evidence="5 6" id="KW-0472">Membrane</keyword>
<feature type="transmembrane region" description="Helical" evidence="6">
    <location>
        <begin position="139"/>
        <end position="157"/>
    </location>
</feature>
<keyword evidence="2" id="KW-1003">Cell membrane</keyword>
<dbReference type="GO" id="GO:0022857">
    <property type="term" value="F:transmembrane transporter activity"/>
    <property type="evidence" value="ECO:0007669"/>
    <property type="project" value="InterPro"/>
</dbReference>
<evidence type="ECO:0000256" key="1">
    <source>
        <dbReference type="ARBA" id="ARBA00004651"/>
    </source>
</evidence>
<gene>
    <name evidence="7" type="ORF">BN437_2284</name>
</gene>
<organism evidence="7 8">
    <name type="scientific">Erwinia amylovora NBRC 12687 = CFBP 1232</name>
    <dbReference type="NCBI Taxonomy" id="1219359"/>
    <lineage>
        <taxon>Bacteria</taxon>
        <taxon>Pseudomonadati</taxon>
        <taxon>Pseudomonadota</taxon>
        <taxon>Gammaproteobacteria</taxon>
        <taxon>Enterobacterales</taxon>
        <taxon>Erwiniaceae</taxon>
        <taxon>Erwinia</taxon>
    </lineage>
</organism>
<feature type="transmembrane region" description="Helical" evidence="6">
    <location>
        <begin position="21"/>
        <end position="42"/>
    </location>
</feature>
<proteinExistence type="predicted"/>
<evidence type="ECO:0000256" key="6">
    <source>
        <dbReference type="SAM" id="Phobius"/>
    </source>
</evidence>
<evidence type="ECO:0000256" key="4">
    <source>
        <dbReference type="ARBA" id="ARBA00022989"/>
    </source>
</evidence>
<evidence type="ECO:0000256" key="5">
    <source>
        <dbReference type="ARBA" id="ARBA00023136"/>
    </source>
</evidence>
<accession>A0A831A2F0</accession>
<dbReference type="AlphaFoldDB" id="A0A831A2F0"/>
<dbReference type="PANTHER" id="PTHR30509">
    <property type="entry name" value="P-HYDROXYBENZOIC ACID EFFLUX PUMP SUBUNIT-RELATED"/>
    <property type="match status" value="1"/>
</dbReference>
<comment type="caution">
    <text evidence="7">The sequence shown here is derived from an EMBL/GenBank/DDBJ whole genome shotgun (WGS) entry which is preliminary data.</text>
</comment>
<dbReference type="Pfam" id="PF04632">
    <property type="entry name" value="FUSC"/>
    <property type="match status" value="1"/>
</dbReference>
<evidence type="ECO:0000256" key="2">
    <source>
        <dbReference type="ARBA" id="ARBA00022475"/>
    </source>
</evidence>
<feature type="transmembrane region" description="Helical" evidence="6">
    <location>
        <begin position="163"/>
        <end position="179"/>
    </location>
</feature>
<evidence type="ECO:0000313" key="7">
    <source>
        <dbReference type="EMBL" id="CCO94203.1"/>
    </source>
</evidence>
<keyword evidence="4 6" id="KW-1133">Transmembrane helix</keyword>
<dbReference type="GO" id="GO:0005886">
    <property type="term" value="C:plasma membrane"/>
    <property type="evidence" value="ECO:0007669"/>
    <property type="project" value="UniProtKB-SubCell"/>
</dbReference>
<feature type="transmembrane region" description="Helical" evidence="6">
    <location>
        <begin position="62"/>
        <end position="82"/>
    </location>
</feature>
<dbReference type="PANTHER" id="PTHR30509:SF42">
    <property type="entry name" value="INNER MEMBRANE PROTEIN YEEA"/>
    <property type="match status" value="1"/>
</dbReference>
<comment type="subcellular location">
    <subcellularLocation>
        <location evidence="1">Cell membrane</location>
        <topology evidence="1">Multi-pass membrane protein</topology>
    </subcellularLocation>
</comment>
<evidence type="ECO:0000256" key="3">
    <source>
        <dbReference type="ARBA" id="ARBA00022692"/>
    </source>
</evidence>
<sequence>MISRHLLSSPLPISIKIKWKSISIPVTYAILGYYAALFPLLAEPLLPPDKPLSAFQFSLYRHYRIVHGVRIALAFILSFLLVRALEIPEGSWPLITLVVVMGPISSWGNVFPRAVQRIGGTLFGTIAGLIAIKLELFSLPFMLLWCAIVMFISGYLALGKHPYIALLIGITLGVVCGGVPGDMATALWRGGDVILGSLLALLFTSIWPQKAYTHWRIQLSDLLRDTARIYHAGFSPNLVDKPRLARPLQHLLGKVIKMRTLIEPSSKETRTPRSVFEGIQTQNRNLICTLELQFNAWWASRQSHLIMLNAPALRRAQQMTETTLRTLSLAIVEGNSEKIAALRAELAEIGRELRQPIAESASDELVETPIHGYVWLSMEMARQLERLSELISLALRK</sequence>